<sequence>MEYNDTLFDLMVDNIPGINLNEGMKRFGGNKAKYLEILSLFLTSQVSAMEQLLTLDNNGEKAILAHSCKGAGGNIGAGEISAMADVLEEKYNAGDVVSECDVLVLQTMITDAIVRFDEILSHVTVEEILVSEEKIRPLEADLMQQLDALQVNLRNFDIGAHHTLTLLSKVLPRWCNQLDEFKNLKDAVNRFDFVIAEEYLIALKKKAE</sequence>
<dbReference type="RefSeq" id="WP_097357219.1">
    <property type="nucleotide sequence ID" value="NZ_CAWNJE010000022.1"/>
</dbReference>
<dbReference type="Proteomes" id="UP000219020">
    <property type="component" value="Unassembled WGS sequence"/>
</dbReference>
<reference evidence="4" key="1">
    <citation type="submission" date="2017-04" db="EMBL/GenBank/DDBJ databases">
        <title>Genome evolution of the luminous symbionts of deep sea anglerfish.</title>
        <authorList>
            <person name="Hendry T.A."/>
        </authorList>
    </citation>
    <scope>NUCLEOTIDE SEQUENCE [LARGE SCALE GENOMIC DNA]</scope>
</reference>
<dbReference type="GO" id="GO:0004672">
    <property type="term" value="F:protein kinase activity"/>
    <property type="evidence" value="ECO:0007669"/>
    <property type="project" value="UniProtKB-ARBA"/>
</dbReference>
<keyword evidence="4" id="KW-1185">Reference proteome</keyword>
<dbReference type="EMBL" id="NBYY01000034">
    <property type="protein sequence ID" value="PCS21419.1"/>
    <property type="molecule type" value="Genomic_DNA"/>
</dbReference>
<dbReference type="SUPFAM" id="SSF47226">
    <property type="entry name" value="Histidine-containing phosphotransfer domain, HPT domain"/>
    <property type="match status" value="1"/>
</dbReference>
<evidence type="ECO:0000256" key="1">
    <source>
        <dbReference type="ARBA" id="ARBA00023012"/>
    </source>
</evidence>
<dbReference type="GO" id="GO:0000160">
    <property type="term" value="P:phosphorelay signal transduction system"/>
    <property type="evidence" value="ECO:0007669"/>
    <property type="project" value="UniProtKB-KW"/>
</dbReference>
<evidence type="ECO:0000259" key="2">
    <source>
        <dbReference type="Pfam" id="PF01627"/>
    </source>
</evidence>
<comment type="caution">
    <text evidence="3">The sequence shown here is derived from an EMBL/GenBank/DDBJ whole genome shotgun (WGS) entry which is preliminary data.</text>
</comment>
<dbReference type="InterPro" id="IPR036641">
    <property type="entry name" value="HPT_dom_sf"/>
</dbReference>
<evidence type="ECO:0000313" key="4">
    <source>
        <dbReference type="Proteomes" id="UP000219020"/>
    </source>
</evidence>
<gene>
    <name evidence="3" type="ORF">BTN49_2958</name>
</gene>
<proteinExistence type="predicted"/>
<dbReference type="InterPro" id="IPR008207">
    <property type="entry name" value="Sig_transdc_His_kin_Hpt_dom"/>
</dbReference>
<accession>A0A2A5SZS0</accession>
<dbReference type="GeneID" id="66952519"/>
<name>A0A2A5SZS0_9GAMM</name>
<keyword evidence="1" id="KW-0902">Two-component regulatory system</keyword>
<dbReference type="Gene3D" id="1.20.120.160">
    <property type="entry name" value="HPT domain"/>
    <property type="match status" value="1"/>
</dbReference>
<dbReference type="Pfam" id="PF01627">
    <property type="entry name" value="Hpt"/>
    <property type="match status" value="1"/>
</dbReference>
<protein>
    <recommendedName>
        <fullName evidence="2">HPt domain-containing protein</fullName>
    </recommendedName>
</protein>
<organism evidence="3 4">
    <name type="scientific">Candidatus Enterovibrio escicola</name>
    <dbReference type="NCBI Taxonomy" id="1927127"/>
    <lineage>
        <taxon>Bacteria</taxon>
        <taxon>Pseudomonadati</taxon>
        <taxon>Pseudomonadota</taxon>
        <taxon>Gammaproteobacteria</taxon>
        <taxon>Vibrionales</taxon>
        <taxon>Vibrionaceae</taxon>
        <taxon>Enterovibrio</taxon>
    </lineage>
</organism>
<feature type="domain" description="HPt" evidence="2">
    <location>
        <begin position="36"/>
        <end position="110"/>
    </location>
</feature>
<evidence type="ECO:0000313" key="3">
    <source>
        <dbReference type="EMBL" id="PCS21419.1"/>
    </source>
</evidence>
<dbReference type="AlphaFoldDB" id="A0A2A5SZS0"/>